<dbReference type="Gene3D" id="3.40.50.1010">
    <property type="entry name" value="5'-nuclease"/>
    <property type="match status" value="1"/>
</dbReference>
<dbReference type="InterPro" id="IPR029060">
    <property type="entry name" value="PIN-like_dom_sf"/>
</dbReference>
<dbReference type="EMBL" id="CP146016">
    <property type="protein sequence ID" value="WWQ59946.1"/>
    <property type="molecule type" value="Genomic_DNA"/>
</dbReference>
<dbReference type="SUPFAM" id="SSF88723">
    <property type="entry name" value="PIN domain-like"/>
    <property type="match status" value="1"/>
</dbReference>
<organism evidence="1 2">
    <name type="scientific">Sulfolobus tengchongensis</name>
    <dbReference type="NCBI Taxonomy" id="207809"/>
    <lineage>
        <taxon>Archaea</taxon>
        <taxon>Thermoproteota</taxon>
        <taxon>Thermoprotei</taxon>
        <taxon>Sulfolobales</taxon>
        <taxon>Sulfolobaceae</taxon>
        <taxon>Sulfolobus</taxon>
    </lineage>
</organism>
<evidence type="ECO:0000313" key="2">
    <source>
        <dbReference type="Proteomes" id="UP001432202"/>
    </source>
</evidence>
<dbReference type="Proteomes" id="UP001432202">
    <property type="component" value="Chromosome"/>
</dbReference>
<dbReference type="AlphaFoldDB" id="A0AAX4L0I7"/>
<keyword evidence="2" id="KW-1185">Reference proteome</keyword>
<dbReference type="RefSeq" id="WP_338599858.1">
    <property type="nucleotide sequence ID" value="NZ_CP146016.1"/>
</dbReference>
<evidence type="ECO:0000313" key="1">
    <source>
        <dbReference type="EMBL" id="WWQ59946.1"/>
    </source>
</evidence>
<accession>A0AAX4L0I7</accession>
<name>A0AAX4L0I7_9CREN</name>
<reference evidence="1 2" key="1">
    <citation type="submission" date="2024-02" db="EMBL/GenBank/DDBJ databases">
        <title>STSV induces naive adaptation in Sulfolobus.</title>
        <authorList>
            <person name="Xiang X."/>
            <person name="Song M."/>
        </authorList>
    </citation>
    <scope>NUCLEOTIDE SEQUENCE [LARGE SCALE GENOMIC DNA]</scope>
    <source>
        <strain evidence="1 2">RT2</strain>
    </source>
</reference>
<protein>
    <submittedName>
        <fullName evidence="1">VapC toxin family PIN domain ribonuclease</fullName>
    </submittedName>
</protein>
<gene>
    <name evidence="1" type="ORF">V6M85_10805</name>
</gene>
<sequence>MLLESDLLIAHLKTKDKLKDIADKLLLKIAKGELTVIVNREIIHEIYYVLRNLNFSIQDILIKIGALKSIPNIEWIPTTIDTDLLAMALMSQYGIASIFDAYNIATCLLYDKDRTIISTNHIYDRINSIKRIDPRDLI</sequence>
<proteinExistence type="predicted"/>
<dbReference type="GeneID" id="89337264"/>